<comment type="caution">
    <text evidence="1">The sequence shown here is derived from an EMBL/GenBank/DDBJ whole genome shotgun (WGS) entry which is preliminary data.</text>
</comment>
<keyword evidence="2" id="KW-1185">Reference proteome</keyword>
<sequence length="153" mass="17621">MSDLIKNERIELRVSINEKKLISKKASELNISNSAYILQCVRQNRIITLDGVKDVVRQLYKIGANINQIAAKANSINYISKDEIKKTQDLLTSVFRIIDKFIVDNNKHIIEELQSNLTTDQKFELLLEKMRNIEFNVGEINGILQNNSCKNQE</sequence>
<evidence type="ECO:0000313" key="2">
    <source>
        <dbReference type="Proteomes" id="UP001478133"/>
    </source>
</evidence>
<dbReference type="InterPro" id="IPR053842">
    <property type="entry name" value="NikA-like"/>
</dbReference>
<dbReference type="EMBL" id="JBBMFI010000084">
    <property type="protein sequence ID" value="MEQ2566578.1"/>
    <property type="molecule type" value="Genomic_DNA"/>
</dbReference>
<evidence type="ECO:0000313" key="1">
    <source>
        <dbReference type="EMBL" id="MEQ2566578.1"/>
    </source>
</evidence>
<dbReference type="Proteomes" id="UP001478133">
    <property type="component" value="Unassembled WGS sequence"/>
</dbReference>
<reference evidence="1 2" key="1">
    <citation type="submission" date="2024-03" db="EMBL/GenBank/DDBJ databases">
        <title>Human intestinal bacterial collection.</title>
        <authorList>
            <person name="Pauvert C."/>
            <person name="Hitch T.C.A."/>
            <person name="Clavel T."/>
        </authorList>
    </citation>
    <scope>NUCLEOTIDE SEQUENCE [LARGE SCALE GENOMIC DNA]</scope>
    <source>
        <strain evidence="1 2">CLA-AP-H18</strain>
    </source>
</reference>
<proteinExistence type="predicted"/>
<accession>A0ABV1HYD7</accession>
<gene>
    <name evidence="1" type="primary">mobC</name>
    <name evidence="1" type="ORF">ABFO16_10125</name>
</gene>
<name>A0ABV1HYD7_9FIRM</name>
<dbReference type="RefSeq" id="WP_211148679.1">
    <property type="nucleotide sequence ID" value="NZ_JBBMEY010000012.1"/>
</dbReference>
<dbReference type="Pfam" id="PF21983">
    <property type="entry name" value="NikA-like"/>
    <property type="match status" value="1"/>
</dbReference>
<organism evidence="1 2">
    <name type="scientific">Ruminococcoides intestinihominis</name>
    <dbReference type="NCBI Taxonomy" id="3133161"/>
    <lineage>
        <taxon>Bacteria</taxon>
        <taxon>Bacillati</taxon>
        <taxon>Bacillota</taxon>
        <taxon>Clostridia</taxon>
        <taxon>Eubacteriales</taxon>
        <taxon>Oscillospiraceae</taxon>
        <taxon>Ruminococcoides</taxon>
    </lineage>
</organism>
<protein>
    <submittedName>
        <fullName evidence="1">Plasmid mobilization relaxosome protein MobC</fullName>
    </submittedName>
</protein>